<sequence>MPQIINTNISSINAQRNLNKSQGSLQTSLQRLSSGLRINSAKDDAAGLAISNRFTTQVRGMNVAIRNANDGISLAQTTESALDEITTSLQRIRDLAVQSANDTNSQADRISLQAEVDQLIDEVDRIATTTTFNGRNVLDGTLSSYYFQIGANAGEGVEVSGVDARINSLGSQPGVVQSTASSIAAADGTVLTDFYINIGGGATIDAATLANGGQIQGASLAALTDPSSDYYGDGIAKSLSARINQLREDGVEGLEGVYATARTTYDYLDTAASAAPADAYIGTGSLANGDININGVDIGPVTFLERDGDGALTQAINAKSTITGVHASVDENGRLVLSATDGRDVVVTTQNGAGDLLYNGGSGTTVADFTDDFKSGTLTISAKDTIALGAYQTADDDDNVQAVGTIANADITSLDGANLTMDSVDSALAQIDGFRGELGAIQNRFESTIRNLSAVAESLSAANSRIRDADFAAETANLSKNQVLQQAGISVLAQANGLPQQVLSLLQG</sequence>
<dbReference type="SUPFAM" id="SSF64518">
    <property type="entry name" value="Phase 1 flagellin"/>
    <property type="match status" value="1"/>
</dbReference>
<name>A0A2K9LHA4_9GAMM</name>
<feature type="domain" description="Flagellin C-terminal" evidence="6">
    <location>
        <begin position="421"/>
        <end position="506"/>
    </location>
</feature>
<evidence type="ECO:0000256" key="1">
    <source>
        <dbReference type="ARBA" id="ARBA00005709"/>
    </source>
</evidence>
<evidence type="ECO:0000256" key="4">
    <source>
        <dbReference type="RuleBase" id="RU362073"/>
    </source>
</evidence>
<protein>
    <recommendedName>
        <fullName evidence="4">Flagellin</fullName>
    </recommendedName>
</protein>
<comment type="similarity">
    <text evidence="1 4">Belongs to the bacterial flagellin family.</text>
</comment>
<dbReference type="Gene3D" id="6.10.280.190">
    <property type="match status" value="1"/>
</dbReference>
<dbReference type="Gene3D" id="6.10.10.10">
    <property type="entry name" value="Flagellar export chaperone, C-terminal domain"/>
    <property type="match status" value="1"/>
</dbReference>
<dbReference type="KEGG" id="kak:Kalk_04060"/>
<keyword evidence="7" id="KW-0969">Cilium</keyword>
<accession>A0A2K9LHA4</accession>
<dbReference type="PANTHER" id="PTHR42792:SF2">
    <property type="entry name" value="FLAGELLIN"/>
    <property type="match status" value="1"/>
</dbReference>
<dbReference type="RefSeq" id="WP_101892983.1">
    <property type="nucleotide sequence ID" value="NZ_CP022684.1"/>
</dbReference>
<evidence type="ECO:0000313" key="7">
    <source>
        <dbReference type="EMBL" id="AUM11643.1"/>
    </source>
</evidence>
<dbReference type="AlphaFoldDB" id="A0A2K9LHA4"/>
<keyword evidence="8" id="KW-1185">Reference proteome</keyword>
<keyword evidence="2 4" id="KW-0964">Secreted</keyword>
<organism evidence="7 8">
    <name type="scientific">Ketobacter alkanivorans</name>
    <dbReference type="NCBI Taxonomy" id="1917421"/>
    <lineage>
        <taxon>Bacteria</taxon>
        <taxon>Pseudomonadati</taxon>
        <taxon>Pseudomonadota</taxon>
        <taxon>Gammaproteobacteria</taxon>
        <taxon>Pseudomonadales</taxon>
        <taxon>Ketobacteraceae</taxon>
        <taxon>Ketobacter</taxon>
    </lineage>
</organism>
<dbReference type="Pfam" id="PF07196">
    <property type="entry name" value="Flagellin_IN"/>
    <property type="match status" value="1"/>
</dbReference>
<evidence type="ECO:0000259" key="6">
    <source>
        <dbReference type="Pfam" id="PF00700"/>
    </source>
</evidence>
<dbReference type="InterPro" id="IPR042187">
    <property type="entry name" value="Flagellin_C_sub2"/>
</dbReference>
<dbReference type="Pfam" id="PF00669">
    <property type="entry name" value="Flagellin_N"/>
    <property type="match status" value="1"/>
</dbReference>
<dbReference type="OrthoDB" id="9796789at2"/>
<dbReference type="InterPro" id="IPR010810">
    <property type="entry name" value="Flagellin_hook_IN_motif"/>
</dbReference>
<dbReference type="GO" id="GO:0005576">
    <property type="term" value="C:extracellular region"/>
    <property type="evidence" value="ECO:0007669"/>
    <property type="project" value="UniProtKB-SubCell"/>
</dbReference>
<dbReference type="Gene3D" id="1.20.1330.10">
    <property type="entry name" value="f41 fragment of flagellin, N-terminal domain"/>
    <property type="match status" value="1"/>
</dbReference>
<dbReference type="Proteomes" id="UP000235116">
    <property type="component" value="Chromosome"/>
</dbReference>
<feature type="domain" description="Flagellin N-terminal" evidence="5">
    <location>
        <begin position="5"/>
        <end position="141"/>
    </location>
</feature>
<keyword evidence="7" id="KW-0282">Flagellum</keyword>
<dbReference type="EMBL" id="CP022684">
    <property type="protein sequence ID" value="AUM11643.1"/>
    <property type="molecule type" value="Genomic_DNA"/>
</dbReference>
<keyword evidence="3 4" id="KW-0975">Bacterial flagellum</keyword>
<dbReference type="PANTHER" id="PTHR42792">
    <property type="entry name" value="FLAGELLIN"/>
    <property type="match status" value="1"/>
</dbReference>
<dbReference type="InterPro" id="IPR001029">
    <property type="entry name" value="Flagellin_N"/>
</dbReference>
<evidence type="ECO:0000259" key="5">
    <source>
        <dbReference type="Pfam" id="PF00669"/>
    </source>
</evidence>
<evidence type="ECO:0000256" key="3">
    <source>
        <dbReference type="ARBA" id="ARBA00023143"/>
    </source>
</evidence>
<keyword evidence="7" id="KW-0966">Cell projection</keyword>
<dbReference type="InterPro" id="IPR001492">
    <property type="entry name" value="Flagellin"/>
</dbReference>
<proteinExistence type="inferred from homology"/>
<gene>
    <name evidence="7" type="ORF">Kalk_04060</name>
</gene>
<comment type="subcellular location">
    <subcellularLocation>
        <location evidence="4">Secreted</location>
    </subcellularLocation>
    <subcellularLocation>
        <location evidence="4">Bacterial flagellum</location>
    </subcellularLocation>
</comment>
<dbReference type="GO" id="GO:0005198">
    <property type="term" value="F:structural molecule activity"/>
    <property type="evidence" value="ECO:0007669"/>
    <property type="project" value="UniProtKB-UniRule"/>
</dbReference>
<dbReference type="GO" id="GO:0009288">
    <property type="term" value="C:bacterial-type flagellum"/>
    <property type="evidence" value="ECO:0007669"/>
    <property type="project" value="UniProtKB-SubCell"/>
</dbReference>
<dbReference type="Pfam" id="PF00700">
    <property type="entry name" value="Flagellin_C"/>
    <property type="match status" value="1"/>
</dbReference>
<dbReference type="Gene3D" id="2.30.220.10">
    <property type="entry name" value="f41 fragment of flagellin, C-terminal domain"/>
    <property type="match status" value="1"/>
</dbReference>
<dbReference type="InterPro" id="IPR046358">
    <property type="entry name" value="Flagellin_C"/>
</dbReference>
<dbReference type="PRINTS" id="PR00207">
    <property type="entry name" value="FLAGELLIN"/>
</dbReference>
<reference evidence="8" key="1">
    <citation type="submission" date="2017-08" db="EMBL/GenBank/DDBJ databases">
        <title>Direct submision.</title>
        <authorList>
            <person name="Kim S.-J."/>
            <person name="Rhee S.-K."/>
        </authorList>
    </citation>
    <scope>NUCLEOTIDE SEQUENCE [LARGE SCALE GENOMIC DNA]</scope>
    <source>
        <strain evidence="8">GI5</strain>
    </source>
</reference>
<dbReference type="Gene3D" id="2.170.280.10">
    <property type="entry name" value="f41 fragment of flagellin, middle domain"/>
    <property type="match status" value="1"/>
</dbReference>
<evidence type="ECO:0000256" key="2">
    <source>
        <dbReference type="ARBA" id="ARBA00022525"/>
    </source>
</evidence>
<evidence type="ECO:0000313" key="8">
    <source>
        <dbReference type="Proteomes" id="UP000235116"/>
    </source>
</evidence>
<comment type="function">
    <text evidence="4">Flagellin is the subunit protein which polymerizes to form the filaments of bacterial flagella.</text>
</comment>